<evidence type="ECO:0000256" key="1">
    <source>
        <dbReference type="ARBA" id="ARBA00005417"/>
    </source>
</evidence>
<dbReference type="PANTHER" id="PTHR46743:SF2">
    <property type="entry name" value="TEICHOIC ACIDS EXPORT ATP-BINDING PROTEIN TAGH"/>
    <property type="match status" value="1"/>
</dbReference>
<dbReference type="InterPro" id="IPR003593">
    <property type="entry name" value="AAA+_ATPase"/>
</dbReference>
<evidence type="ECO:0000256" key="3">
    <source>
        <dbReference type="ARBA" id="ARBA00022741"/>
    </source>
</evidence>
<gene>
    <name evidence="6" type="ORF">GURASL_20650</name>
</gene>
<evidence type="ECO:0000313" key="7">
    <source>
        <dbReference type="Proteomes" id="UP001317705"/>
    </source>
</evidence>
<dbReference type="InterPro" id="IPR003439">
    <property type="entry name" value="ABC_transporter-like_ATP-bd"/>
</dbReference>
<dbReference type="PANTHER" id="PTHR46743">
    <property type="entry name" value="TEICHOIC ACIDS EXPORT ATP-BINDING PROTEIN TAGH"/>
    <property type="match status" value="1"/>
</dbReference>
<dbReference type="PROSITE" id="PS50893">
    <property type="entry name" value="ABC_TRANSPORTER_2"/>
    <property type="match status" value="1"/>
</dbReference>
<evidence type="ECO:0000256" key="2">
    <source>
        <dbReference type="ARBA" id="ARBA00022448"/>
    </source>
</evidence>
<feature type="domain" description="ABC transporter" evidence="5">
    <location>
        <begin position="26"/>
        <end position="234"/>
    </location>
</feature>
<keyword evidence="3" id="KW-0547">Nucleotide-binding</keyword>
<dbReference type="InterPro" id="IPR050683">
    <property type="entry name" value="Bact_Polysacc_Export_ATP-bd"/>
</dbReference>
<dbReference type="EMBL" id="AP027151">
    <property type="protein sequence ID" value="BDV43142.1"/>
    <property type="molecule type" value="Genomic_DNA"/>
</dbReference>
<accession>A0ABN6VUI0</accession>
<sequence length="234" mass="26434">MLSEPIISFRNVWKKYSRQQVLNNSLREELVSLFTGRKSREDLDEGEFWALQGINFDIKQGECIGLYGPNGSGKSTILKLISNVTYPTRGIIDVRGRVAPLIELGAGMHLDLTGIENIYMNGTILGVSIRELRSKVDEIIDFSGLNDFINVPVKKYSSGMYLRLAFSIAVHSAADIFLFDEVLAVGDEEFKEKCRHKISDIMVSDKIVLIVSHDKEDMQRYCDRILSITHGIMQ</sequence>
<dbReference type="Pfam" id="PF00005">
    <property type="entry name" value="ABC_tran"/>
    <property type="match status" value="1"/>
</dbReference>
<dbReference type="RefSeq" id="WP_282003856.1">
    <property type="nucleotide sequence ID" value="NZ_AP027151.1"/>
</dbReference>
<keyword evidence="7" id="KW-1185">Reference proteome</keyword>
<keyword evidence="4" id="KW-0067">ATP-binding</keyword>
<evidence type="ECO:0000313" key="6">
    <source>
        <dbReference type="EMBL" id="BDV43142.1"/>
    </source>
</evidence>
<dbReference type="Gene3D" id="3.40.50.300">
    <property type="entry name" value="P-loop containing nucleotide triphosphate hydrolases"/>
    <property type="match status" value="1"/>
</dbReference>
<keyword evidence="2" id="KW-0813">Transport</keyword>
<reference evidence="6 7" key="1">
    <citation type="submission" date="2022-12" db="EMBL/GenBank/DDBJ databases">
        <title>Polyphasic characterization of Geotalea uranireducens NIT-SL11 newly isolated from a complex of sewage sludge and microbially reduced graphene oxide.</title>
        <authorList>
            <person name="Xie L."/>
            <person name="Yoshida N."/>
            <person name="Meng L."/>
        </authorList>
    </citation>
    <scope>NUCLEOTIDE SEQUENCE [LARGE SCALE GENOMIC DNA]</scope>
    <source>
        <strain evidence="6 7">NIT-SL11</strain>
    </source>
</reference>
<dbReference type="SMART" id="SM00382">
    <property type="entry name" value="AAA"/>
    <property type="match status" value="1"/>
</dbReference>
<dbReference type="InterPro" id="IPR015860">
    <property type="entry name" value="ABC_transpr_TagH-like"/>
</dbReference>
<evidence type="ECO:0000256" key="4">
    <source>
        <dbReference type="ARBA" id="ARBA00022840"/>
    </source>
</evidence>
<protein>
    <recommendedName>
        <fullName evidence="5">ABC transporter domain-containing protein</fullName>
    </recommendedName>
</protein>
<organism evidence="6 7">
    <name type="scientific">Geotalea uraniireducens</name>
    <dbReference type="NCBI Taxonomy" id="351604"/>
    <lineage>
        <taxon>Bacteria</taxon>
        <taxon>Pseudomonadati</taxon>
        <taxon>Thermodesulfobacteriota</taxon>
        <taxon>Desulfuromonadia</taxon>
        <taxon>Geobacterales</taxon>
        <taxon>Geobacteraceae</taxon>
        <taxon>Geotalea</taxon>
    </lineage>
</organism>
<evidence type="ECO:0000259" key="5">
    <source>
        <dbReference type="PROSITE" id="PS50893"/>
    </source>
</evidence>
<dbReference type="Proteomes" id="UP001317705">
    <property type="component" value="Chromosome"/>
</dbReference>
<dbReference type="SUPFAM" id="SSF52540">
    <property type="entry name" value="P-loop containing nucleoside triphosphate hydrolases"/>
    <property type="match status" value="1"/>
</dbReference>
<comment type="similarity">
    <text evidence="1">Belongs to the ABC transporter superfamily.</text>
</comment>
<dbReference type="CDD" id="cd03220">
    <property type="entry name" value="ABC_KpsT_Wzt"/>
    <property type="match status" value="1"/>
</dbReference>
<name>A0ABN6VUI0_9BACT</name>
<dbReference type="InterPro" id="IPR027417">
    <property type="entry name" value="P-loop_NTPase"/>
</dbReference>
<proteinExistence type="inferred from homology"/>